<gene>
    <name evidence="1" type="ORF">HanXRQr2_Chr11g0513911</name>
</gene>
<evidence type="ECO:0000313" key="2">
    <source>
        <dbReference type="Proteomes" id="UP000215914"/>
    </source>
</evidence>
<name>A0A9K3HSN0_HELAN</name>
<reference evidence="1" key="2">
    <citation type="submission" date="2020-06" db="EMBL/GenBank/DDBJ databases">
        <title>Helianthus annuus Genome sequencing and assembly Release 2.</title>
        <authorList>
            <person name="Gouzy J."/>
            <person name="Langlade N."/>
            <person name="Munos S."/>
        </authorList>
    </citation>
    <scope>NUCLEOTIDE SEQUENCE</scope>
    <source>
        <tissue evidence="1">Leaves</tissue>
    </source>
</reference>
<comment type="caution">
    <text evidence="1">The sequence shown here is derived from an EMBL/GenBank/DDBJ whole genome shotgun (WGS) entry which is preliminary data.</text>
</comment>
<dbReference type="Proteomes" id="UP000215914">
    <property type="component" value="Unassembled WGS sequence"/>
</dbReference>
<dbReference type="EMBL" id="MNCJ02000326">
    <property type="protein sequence ID" value="KAF5783948.1"/>
    <property type="molecule type" value="Genomic_DNA"/>
</dbReference>
<dbReference type="AlphaFoldDB" id="A0A9K3HSN0"/>
<accession>A0A9K3HSN0</accession>
<dbReference type="Gramene" id="mRNA:HanXRQr2_Chr11g0513911">
    <property type="protein sequence ID" value="mRNA:HanXRQr2_Chr11g0513911"/>
    <property type="gene ID" value="HanXRQr2_Chr11g0513911"/>
</dbReference>
<evidence type="ECO:0000313" key="1">
    <source>
        <dbReference type="EMBL" id="KAF5783948.1"/>
    </source>
</evidence>
<sequence>MENMAKDDSLYFRQAYATCTLGAGYWLGDNMRGDNMFRCCLLRPRDHYERKRFLNTMKHGDDILHRLPVPGTARGRKRVGDDLGTFPKHTRILGTGQKQVIL</sequence>
<organism evidence="1 2">
    <name type="scientific">Helianthus annuus</name>
    <name type="common">Common sunflower</name>
    <dbReference type="NCBI Taxonomy" id="4232"/>
    <lineage>
        <taxon>Eukaryota</taxon>
        <taxon>Viridiplantae</taxon>
        <taxon>Streptophyta</taxon>
        <taxon>Embryophyta</taxon>
        <taxon>Tracheophyta</taxon>
        <taxon>Spermatophyta</taxon>
        <taxon>Magnoliopsida</taxon>
        <taxon>eudicotyledons</taxon>
        <taxon>Gunneridae</taxon>
        <taxon>Pentapetalae</taxon>
        <taxon>asterids</taxon>
        <taxon>campanulids</taxon>
        <taxon>Asterales</taxon>
        <taxon>Asteraceae</taxon>
        <taxon>Asteroideae</taxon>
        <taxon>Heliantheae alliance</taxon>
        <taxon>Heliantheae</taxon>
        <taxon>Helianthus</taxon>
    </lineage>
</organism>
<proteinExistence type="predicted"/>
<protein>
    <submittedName>
        <fullName evidence="1">Uncharacterized protein</fullName>
    </submittedName>
</protein>
<keyword evidence="2" id="KW-1185">Reference proteome</keyword>
<reference evidence="1" key="1">
    <citation type="journal article" date="2017" name="Nature">
        <title>The sunflower genome provides insights into oil metabolism, flowering and Asterid evolution.</title>
        <authorList>
            <person name="Badouin H."/>
            <person name="Gouzy J."/>
            <person name="Grassa C.J."/>
            <person name="Murat F."/>
            <person name="Staton S.E."/>
            <person name="Cottret L."/>
            <person name="Lelandais-Briere C."/>
            <person name="Owens G.L."/>
            <person name="Carrere S."/>
            <person name="Mayjonade B."/>
            <person name="Legrand L."/>
            <person name="Gill N."/>
            <person name="Kane N.C."/>
            <person name="Bowers J.E."/>
            <person name="Hubner S."/>
            <person name="Bellec A."/>
            <person name="Berard A."/>
            <person name="Berges H."/>
            <person name="Blanchet N."/>
            <person name="Boniface M.C."/>
            <person name="Brunel D."/>
            <person name="Catrice O."/>
            <person name="Chaidir N."/>
            <person name="Claudel C."/>
            <person name="Donnadieu C."/>
            <person name="Faraut T."/>
            <person name="Fievet G."/>
            <person name="Helmstetter N."/>
            <person name="King M."/>
            <person name="Knapp S.J."/>
            <person name="Lai Z."/>
            <person name="Le Paslier M.C."/>
            <person name="Lippi Y."/>
            <person name="Lorenzon L."/>
            <person name="Mandel J.R."/>
            <person name="Marage G."/>
            <person name="Marchand G."/>
            <person name="Marquand E."/>
            <person name="Bret-Mestries E."/>
            <person name="Morien E."/>
            <person name="Nambeesan S."/>
            <person name="Nguyen T."/>
            <person name="Pegot-Espagnet P."/>
            <person name="Pouilly N."/>
            <person name="Raftis F."/>
            <person name="Sallet E."/>
            <person name="Schiex T."/>
            <person name="Thomas J."/>
            <person name="Vandecasteele C."/>
            <person name="Vares D."/>
            <person name="Vear F."/>
            <person name="Vautrin S."/>
            <person name="Crespi M."/>
            <person name="Mangin B."/>
            <person name="Burke J.M."/>
            <person name="Salse J."/>
            <person name="Munos S."/>
            <person name="Vincourt P."/>
            <person name="Rieseberg L.H."/>
            <person name="Langlade N.B."/>
        </authorList>
    </citation>
    <scope>NUCLEOTIDE SEQUENCE</scope>
    <source>
        <tissue evidence="1">Leaves</tissue>
    </source>
</reference>